<dbReference type="Proteomes" id="UP000683000">
    <property type="component" value="Unassembled WGS sequence"/>
</dbReference>
<reference evidence="1" key="1">
    <citation type="submission" date="2021-03" db="EMBL/GenBank/DDBJ databases">
        <title>Evolutionary innovations through gain and loss of genes in the ectomycorrhizal Boletales.</title>
        <authorList>
            <person name="Wu G."/>
            <person name="Miyauchi S."/>
            <person name="Morin E."/>
            <person name="Yang Z.-L."/>
            <person name="Xu J."/>
            <person name="Martin F.M."/>
        </authorList>
    </citation>
    <scope>NUCLEOTIDE SEQUENCE</scope>
    <source>
        <strain evidence="1">BR01</strain>
    </source>
</reference>
<keyword evidence="2" id="KW-1185">Reference proteome</keyword>
<gene>
    <name evidence="1" type="ORF">JVT61DRAFT_4801</name>
</gene>
<name>A0A8I3A717_9AGAM</name>
<accession>A0A8I3A717</accession>
<comment type="caution">
    <text evidence="1">The sequence shown here is derived from an EMBL/GenBank/DDBJ whole genome shotgun (WGS) entry which is preliminary data.</text>
</comment>
<sequence>MRYTAARIISLSPSYTSNPYILAASLTDPNRWPELEPTHTWVSGVFNRQSITSTTREDSDLTAWTTSFEHRQVVLALVLHVSTRPPSCTESVPSQDAILVSDLGILQGLIHRQVEHTPGHALPTPASKPILAFVSPVWIKAASFRRTLYPTRCPMLRLQTRNRLLLSTWGATYWRNSLSRVPDVIGASTEPIKPMGHAIERVRDPWIRTRPISDAW</sequence>
<evidence type="ECO:0000313" key="1">
    <source>
        <dbReference type="EMBL" id="KAG6374153.1"/>
    </source>
</evidence>
<protein>
    <submittedName>
        <fullName evidence="1">Uncharacterized protein</fullName>
    </submittedName>
</protein>
<dbReference type="AlphaFoldDB" id="A0A8I3A717"/>
<evidence type="ECO:0000313" key="2">
    <source>
        <dbReference type="Proteomes" id="UP000683000"/>
    </source>
</evidence>
<organism evidence="1 2">
    <name type="scientific">Boletus reticuloceps</name>
    <dbReference type="NCBI Taxonomy" id="495285"/>
    <lineage>
        <taxon>Eukaryota</taxon>
        <taxon>Fungi</taxon>
        <taxon>Dikarya</taxon>
        <taxon>Basidiomycota</taxon>
        <taxon>Agaricomycotina</taxon>
        <taxon>Agaricomycetes</taxon>
        <taxon>Agaricomycetidae</taxon>
        <taxon>Boletales</taxon>
        <taxon>Boletineae</taxon>
        <taxon>Boletaceae</taxon>
        <taxon>Boletoideae</taxon>
        <taxon>Boletus</taxon>
    </lineage>
</organism>
<dbReference type="EMBL" id="JAGFBS010000019">
    <property type="protein sequence ID" value="KAG6374153.1"/>
    <property type="molecule type" value="Genomic_DNA"/>
</dbReference>
<proteinExistence type="predicted"/>